<keyword evidence="3" id="KW-1185">Reference proteome</keyword>
<name>Q7V693_PROMM</name>
<dbReference type="Proteomes" id="UP000001423">
    <property type="component" value="Chromosome"/>
</dbReference>
<sequence>MLLTALNSSIPVLRSLRLALSLTGATALALANTPIQPVATQDDCSAEDLGVMEIKLKDAVWFNWGFQGTLQGAGTPDQAVIGAFLPIAVGENIVFFIDALANPQKHSQLSPALTKLVFQTSKLSIAI</sequence>
<feature type="chain" id="PRO_5004292381" evidence="1">
    <location>
        <begin position="32"/>
        <end position="127"/>
    </location>
</feature>
<dbReference type="AlphaFoldDB" id="Q7V693"/>
<dbReference type="EMBL" id="BX548175">
    <property type="protein sequence ID" value="CAE21452.1"/>
    <property type="molecule type" value="Genomic_DNA"/>
</dbReference>
<proteinExistence type="predicted"/>
<accession>Q7V693</accession>
<evidence type="ECO:0000313" key="2">
    <source>
        <dbReference type="EMBL" id="CAE21452.1"/>
    </source>
</evidence>
<protein>
    <submittedName>
        <fullName evidence="2">Uncharacterized protein</fullName>
    </submittedName>
</protein>
<dbReference type="KEGG" id="pmt:PMT_1277"/>
<reference evidence="2 3" key="1">
    <citation type="journal article" date="2003" name="Nature">
        <title>Genome divergence in two Prochlorococcus ecotypes reflects oceanic niche differentiation.</title>
        <authorList>
            <person name="Rocap G."/>
            <person name="Larimer F.W."/>
            <person name="Lamerdin J.E."/>
            <person name="Malfatti S."/>
            <person name="Chain P."/>
            <person name="Ahlgren N.A."/>
            <person name="Arellano A."/>
            <person name="Coleman M."/>
            <person name="Hauser L."/>
            <person name="Hess W.R."/>
            <person name="Johnson Z.I."/>
            <person name="Land M.L."/>
            <person name="Lindell D."/>
            <person name="Post A.F."/>
            <person name="Regala W."/>
            <person name="Shah M."/>
            <person name="Shaw S.L."/>
            <person name="Steglich C."/>
            <person name="Sullivan M.B."/>
            <person name="Ting C.S."/>
            <person name="Tolonen A."/>
            <person name="Webb E.A."/>
            <person name="Zinser E.R."/>
            <person name="Chisholm S.W."/>
        </authorList>
    </citation>
    <scope>NUCLEOTIDE SEQUENCE [LARGE SCALE GENOMIC DNA]</scope>
    <source>
        <strain evidence="3">MIT 9313</strain>
    </source>
</reference>
<feature type="signal peptide" evidence="1">
    <location>
        <begin position="1"/>
        <end position="31"/>
    </location>
</feature>
<evidence type="ECO:0000313" key="3">
    <source>
        <dbReference type="Proteomes" id="UP000001423"/>
    </source>
</evidence>
<evidence type="ECO:0000256" key="1">
    <source>
        <dbReference type="SAM" id="SignalP"/>
    </source>
</evidence>
<keyword evidence="1" id="KW-0732">Signal</keyword>
<dbReference type="HOGENOM" id="CLU_1968580_0_0_3"/>
<gene>
    <name evidence="2" type="ordered locus">PMT_1277</name>
</gene>
<organism evidence="2 3">
    <name type="scientific">Prochlorococcus marinus (strain MIT 9313)</name>
    <dbReference type="NCBI Taxonomy" id="74547"/>
    <lineage>
        <taxon>Bacteria</taxon>
        <taxon>Bacillati</taxon>
        <taxon>Cyanobacteriota</taxon>
        <taxon>Cyanophyceae</taxon>
        <taxon>Synechococcales</taxon>
        <taxon>Prochlorococcaceae</taxon>
        <taxon>Prochlorococcus</taxon>
    </lineage>
</organism>